<dbReference type="Proteomes" id="UP000069940">
    <property type="component" value="Unassembled WGS sequence"/>
</dbReference>
<organism evidence="3 4">
    <name type="scientific">Aedes albopictus</name>
    <name type="common">Asian tiger mosquito</name>
    <name type="synonym">Stegomyia albopicta</name>
    <dbReference type="NCBI Taxonomy" id="7160"/>
    <lineage>
        <taxon>Eukaryota</taxon>
        <taxon>Metazoa</taxon>
        <taxon>Ecdysozoa</taxon>
        <taxon>Arthropoda</taxon>
        <taxon>Hexapoda</taxon>
        <taxon>Insecta</taxon>
        <taxon>Pterygota</taxon>
        <taxon>Neoptera</taxon>
        <taxon>Endopterygota</taxon>
        <taxon>Diptera</taxon>
        <taxon>Nematocera</taxon>
        <taxon>Culicoidea</taxon>
        <taxon>Culicidae</taxon>
        <taxon>Culicinae</taxon>
        <taxon>Aedini</taxon>
        <taxon>Aedes</taxon>
        <taxon>Stegomyia</taxon>
    </lineage>
</organism>
<dbReference type="PANTHER" id="PTHR19303:SF74">
    <property type="entry name" value="POGO TRANSPOSABLE ELEMENT WITH KRAB DOMAIN"/>
    <property type="match status" value="1"/>
</dbReference>
<dbReference type="RefSeq" id="XP_062709836.1">
    <property type="nucleotide sequence ID" value="XM_062853852.1"/>
</dbReference>
<dbReference type="InterPro" id="IPR004875">
    <property type="entry name" value="DDE_SF_endonuclease_dom"/>
</dbReference>
<dbReference type="PANTHER" id="PTHR19303">
    <property type="entry name" value="TRANSPOSON"/>
    <property type="match status" value="1"/>
</dbReference>
<keyword evidence="4" id="KW-1185">Reference proteome</keyword>
<proteinExistence type="predicted"/>
<protein>
    <recommendedName>
        <fullName evidence="2">DDE-1 domain-containing protein</fullName>
    </recommendedName>
</protein>
<evidence type="ECO:0000256" key="1">
    <source>
        <dbReference type="SAM" id="MobiDB-lite"/>
    </source>
</evidence>
<feature type="compositionally biased region" description="Basic residues" evidence="1">
    <location>
        <begin position="607"/>
        <end position="621"/>
    </location>
</feature>
<dbReference type="Pfam" id="PF03184">
    <property type="entry name" value="DDE_1"/>
    <property type="match status" value="1"/>
</dbReference>
<evidence type="ECO:0000313" key="4">
    <source>
        <dbReference type="Proteomes" id="UP000069940"/>
    </source>
</evidence>
<dbReference type="Gene3D" id="3.30.420.10">
    <property type="entry name" value="Ribonuclease H-like superfamily/Ribonuclease H"/>
    <property type="match status" value="1"/>
</dbReference>
<feature type="region of interest" description="Disordered" evidence="1">
    <location>
        <begin position="565"/>
        <end position="621"/>
    </location>
</feature>
<feature type="compositionally biased region" description="Basic and acidic residues" evidence="1">
    <location>
        <begin position="567"/>
        <end position="606"/>
    </location>
</feature>
<accession>A0ABM2A7C6</accession>
<feature type="domain" description="DDE-1" evidence="2">
    <location>
        <begin position="46"/>
        <end position="215"/>
    </location>
</feature>
<dbReference type="RefSeq" id="XP_062709835.1">
    <property type="nucleotide sequence ID" value="XM_062853851.1"/>
</dbReference>
<dbReference type="InterPro" id="IPR036397">
    <property type="entry name" value="RNaseH_sf"/>
</dbReference>
<dbReference type="EnsemblMetazoa" id="AALFPA23_025176.R37523">
    <property type="protein sequence ID" value="AALFPA23_025176.P37523"/>
    <property type="gene ID" value="AALFPA23_025176"/>
</dbReference>
<reference evidence="3" key="2">
    <citation type="submission" date="2025-05" db="UniProtKB">
        <authorList>
            <consortium name="EnsemblMetazoa"/>
        </authorList>
    </citation>
    <scope>IDENTIFICATION</scope>
    <source>
        <strain evidence="3">Foshan</strain>
    </source>
</reference>
<sequence>MLHILDCPDRVFNGDETSFYLHPKTKEVIARTGSRNVYEVEQAVAKQNVTVMFAFGASGTVVHPHVILSGKRLRKEVVAGFPGAWGVGLSEKGWMDLDNFRNYVEKIFYPYLVEKNVELPVIFFVDGHSSHKSVEVADLCQSLGIILISLYPNTTHITQPADVSVFKPLKDEYRRQAEYWRLAHPDEILTVTHFGEVLTKTVAQGIKASSIRNGFRVCGLFPFNPDNVDYSKCIARKCNNSRDSRDQSINDAPQAPTEIEPVQLSQPELLMTTVVDPSMISPLDSSSVSLQTEEQHVSIHINKIIQAVDMIGPQTMTKIQGDVGLLSREERTIRFFYQEFVQPYVSISNCDRLGGEDVNTLNTTSNTLTPSTVGELAVLDDEILMCAIAETSNNDGKEPVLDTIENLRHENTPIVIEVPGDTSNQSFDIPWDTENVIYCQLNNASDSSPENTKDANSALGEDQSMCLVDFEDEQHRKSNENVFEKDQDLSPLPETVLKDSSNKTKPGCKRRLSEVFKLPPTPRRSTKHRKYSMKFYPVLTAKERLDEIQKKEDEKQAIANLKLKRAKDREMIKQQREDLKKAKAAERERKKIEREQKKEQKKELTKSKTKGKRAKQPKLLI</sequence>
<feature type="region of interest" description="Disordered" evidence="1">
    <location>
        <begin position="483"/>
        <end position="508"/>
    </location>
</feature>
<evidence type="ECO:0000313" key="3">
    <source>
        <dbReference type="EnsemblMetazoa" id="AALFPA23_025176.P37523"/>
    </source>
</evidence>
<dbReference type="GeneID" id="115254791"/>
<feature type="region of interest" description="Disordered" evidence="1">
    <location>
        <begin position="241"/>
        <end position="261"/>
    </location>
</feature>
<evidence type="ECO:0000259" key="2">
    <source>
        <dbReference type="Pfam" id="PF03184"/>
    </source>
</evidence>
<reference evidence="4" key="1">
    <citation type="journal article" date="2015" name="Proc. Natl. Acad. Sci. U.S.A.">
        <title>Genome sequence of the Asian Tiger mosquito, Aedes albopictus, reveals insights into its biology, genetics, and evolution.</title>
        <authorList>
            <person name="Chen X.G."/>
            <person name="Jiang X."/>
            <person name="Gu J."/>
            <person name="Xu M."/>
            <person name="Wu Y."/>
            <person name="Deng Y."/>
            <person name="Zhang C."/>
            <person name="Bonizzoni M."/>
            <person name="Dermauw W."/>
            <person name="Vontas J."/>
            <person name="Armbruster P."/>
            <person name="Huang X."/>
            <person name="Yang Y."/>
            <person name="Zhang H."/>
            <person name="He W."/>
            <person name="Peng H."/>
            <person name="Liu Y."/>
            <person name="Wu K."/>
            <person name="Chen J."/>
            <person name="Lirakis M."/>
            <person name="Topalis P."/>
            <person name="Van Leeuwen T."/>
            <person name="Hall A.B."/>
            <person name="Jiang X."/>
            <person name="Thorpe C."/>
            <person name="Mueller R.L."/>
            <person name="Sun C."/>
            <person name="Waterhouse R.M."/>
            <person name="Yan G."/>
            <person name="Tu Z.J."/>
            <person name="Fang X."/>
            <person name="James A.A."/>
        </authorList>
    </citation>
    <scope>NUCLEOTIDE SEQUENCE [LARGE SCALE GENOMIC DNA]</scope>
    <source>
        <strain evidence="4">Foshan</strain>
    </source>
</reference>
<dbReference type="InterPro" id="IPR050863">
    <property type="entry name" value="CenT-Element_Derived"/>
</dbReference>
<dbReference type="EnsemblMetazoa" id="AALFPA23_025176.R37522">
    <property type="protein sequence ID" value="AALFPA23_025176.P37522"/>
    <property type="gene ID" value="AALFPA23_025176"/>
</dbReference>
<name>A0ABM2A7C6_AEDAL</name>